<feature type="domain" description="Ubiquitin-like protease family profile" evidence="4">
    <location>
        <begin position="1"/>
        <end position="197"/>
    </location>
</feature>
<dbReference type="InterPro" id="IPR038765">
    <property type="entry name" value="Papain-like_cys_pep_sf"/>
</dbReference>
<dbReference type="Pfam" id="PF02902">
    <property type="entry name" value="Peptidase_C48"/>
    <property type="match status" value="1"/>
</dbReference>
<evidence type="ECO:0000256" key="1">
    <source>
        <dbReference type="ARBA" id="ARBA00005234"/>
    </source>
</evidence>
<gene>
    <name evidence="5" type="ORF">PAHAL_9G269200</name>
</gene>
<dbReference type="GO" id="GO:0006508">
    <property type="term" value="P:proteolysis"/>
    <property type="evidence" value="ECO:0007669"/>
    <property type="project" value="UniProtKB-KW"/>
</dbReference>
<dbReference type="AlphaFoldDB" id="A0A2T8I2Q2"/>
<dbReference type="GO" id="GO:0008234">
    <property type="term" value="F:cysteine-type peptidase activity"/>
    <property type="evidence" value="ECO:0007669"/>
    <property type="project" value="InterPro"/>
</dbReference>
<evidence type="ECO:0000259" key="4">
    <source>
        <dbReference type="PROSITE" id="PS50600"/>
    </source>
</evidence>
<dbReference type="SUPFAM" id="SSF54001">
    <property type="entry name" value="Cysteine proteinases"/>
    <property type="match status" value="1"/>
</dbReference>
<comment type="similarity">
    <text evidence="1">Belongs to the peptidase C48 family.</text>
</comment>
<dbReference type="PROSITE" id="PS50600">
    <property type="entry name" value="ULP_PROTEASE"/>
    <property type="match status" value="1"/>
</dbReference>
<evidence type="ECO:0000256" key="2">
    <source>
        <dbReference type="ARBA" id="ARBA00022670"/>
    </source>
</evidence>
<dbReference type="PANTHER" id="PTHR36479">
    <property type="entry name" value="ULP_PROTEASE DOMAIN-CONTAINING PROTEIN"/>
    <property type="match status" value="1"/>
</dbReference>
<sequence length="224" mass="25481">MAAALQSSYVQAARKISFNCSRAVTKVYDAVCMCSGRSTSVVILNYLFTHATLGHLVDSVKPRGKLINTVVEIGIYVINGKKTRGATRWVMPLHITVLFPVLQKLVQNDEHSGHYFLIVVNLRNNRFEILDSMRTLENEALAQCSATIINTIKKLWETHYAETSKQIEDYEIVQIGVPKQANNCDYGRLVCNFQDICNMRKILTHTWLNFEENDVNWESILNLA</sequence>
<protein>
    <recommendedName>
        <fullName evidence="4">Ubiquitin-like protease family profile domain-containing protein</fullName>
    </recommendedName>
</protein>
<dbReference type="PANTHER" id="PTHR36479:SF10">
    <property type="entry name" value="UBIQUITIN-LIKE PROTEASE FAMILY PROFILE DOMAIN-CONTAINING PROTEIN"/>
    <property type="match status" value="1"/>
</dbReference>
<dbReference type="Gene3D" id="3.40.395.10">
    <property type="entry name" value="Adenoviral Proteinase, Chain A"/>
    <property type="match status" value="1"/>
</dbReference>
<dbReference type="EMBL" id="CM008054">
    <property type="protein sequence ID" value="PVH31945.1"/>
    <property type="molecule type" value="Genomic_DNA"/>
</dbReference>
<name>A0A2T8I2Q2_9POAL</name>
<dbReference type="Gramene" id="PVH31945">
    <property type="protein sequence ID" value="PVH31945"/>
    <property type="gene ID" value="PAHAL_9G269200"/>
</dbReference>
<proteinExistence type="inferred from homology"/>
<keyword evidence="3" id="KW-0378">Hydrolase</keyword>
<organism evidence="5">
    <name type="scientific">Panicum hallii</name>
    <dbReference type="NCBI Taxonomy" id="206008"/>
    <lineage>
        <taxon>Eukaryota</taxon>
        <taxon>Viridiplantae</taxon>
        <taxon>Streptophyta</taxon>
        <taxon>Embryophyta</taxon>
        <taxon>Tracheophyta</taxon>
        <taxon>Spermatophyta</taxon>
        <taxon>Magnoliopsida</taxon>
        <taxon>Liliopsida</taxon>
        <taxon>Poales</taxon>
        <taxon>Poaceae</taxon>
        <taxon>PACMAD clade</taxon>
        <taxon>Panicoideae</taxon>
        <taxon>Panicodae</taxon>
        <taxon>Paniceae</taxon>
        <taxon>Panicinae</taxon>
        <taxon>Panicum</taxon>
        <taxon>Panicum sect. Panicum</taxon>
    </lineage>
</organism>
<reference evidence="5" key="1">
    <citation type="submission" date="2018-04" db="EMBL/GenBank/DDBJ databases">
        <title>WGS assembly of Panicum hallii.</title>
        <authorList>
            <person name="Lovell J."/>
            <person name="Jenkins J."/>
            <person name="Lowry D."/>
            <person name="Mamidi S."/>
            <person name="Sreedasyam A."/>
            <person name="Weng X."/>
            <person name="Barry K."/>
            <person name="Bonette J."/>
            <person name="Campitelli B."/>
            <person name="Daum C."/>
            <person name="Gordon S."/>
            <person name="Gould B."/>
            <person name="Lipzen A."/>
            <person name="Macqueen A."/>
            <person name="Palacio-Mejia J."/>
            <person name="Plott C."/>
            <person name="Shakirov E."/>
            <person name="Shu S."/>
            <person name="Yoshinaga Y."/>
            <person name="Zane M."/>
            <person name="Rokhsar D."/>
            <person name="Grimwood J."/>
            <person name="Schmutz J."/>
            <person name="Juenger T."/>
        </authorList>
    </citation>
    <scope>NUCLEOTIDE SEQUENCE [LARGE SCALE GENOMIC DNA]</scope>
    <source>
        <strain evidence="5">FIL2</strain>
    </source>
</reference>
<dbReference type="Proteomes" id="UP000243499">
    <property type="component" value="Chromosome 9"/>
</dbReference>
<dbReference type="InterPro" id="IPR003653">
    <property type="entry name" value="Peptidase_C48_C"/>
</dbReference>
<accession>A0A2T8I2Q2</accession>
<keyword evidence="2" id="KW-0645">Protease</keyword>
<evidence type="ECO:0000256" key="3">
    <source>
        <dbReference type="ARBA" id="ARBA00022801"/>
    </source>
</evidence>
<evidence type="ECO:0000313" key="5">
    <source>
        <dbReference type="EMBL" id="PVH31945.1"/>
    </source>
</evidence>